<protein>
    <submittedName>
        <fullName evidence="1">Uncharacterized protein</fullName>
    </submittedName>
</protein>
<evidence type="ECO:0000313" key="1">
    <source>
        <dbReference type="EMBL" id="MBV4514923.1"/>
    </source>
</evidence>
<gene>
    <name evidence="1" type="ORF">HU758_006870</name>
</gene>
<dbReference type="EMBL" id="JABWSB020000003">
    <property type="protein sequence ID" value="MBV4514923.1"/>
    <property type="molecule type" value="Genomic_DNA"/>
</dbReference>
<name>A0ACC5UKJ3_9PSED</name>
<sequence length="224" mass="23629">MPAGMTVWLDEGVFQIDSETRVATLAYQATFNGPFMSDSGPFISASYYFDITVPANVKSLFFYSDTSMFIGLWARSGTTWRFKCSAQGVIKIFGFADQAITPSTSGLQLYDSAGTLTFDSDCKFLRVSDIVRGAASGVTKAWPSTTRNYAAGIGSYPKRGTGASLGGIPYWVQRSYGVSIGPSSVGVGELPISSRPTGGGGVAPPASSPAMQPPTLMIVDVTGF</sequence>
<keyword evidence="2" id="KW-1185">Reference proteome</keyword>
<organism evidence="1 2">
    <name type="scientific">Pseudomonas kurunegalensis</name>
    <dbReference type="NCBI Taxonomy" id="485880"/>
    <lineage>
        <taxon>Bacteria</taxon>
        <taxon>Pseudomonadati</taxon>
        <taxon>Pseudomonadota</taxon>
        <taxon>Gammaproteobacteria</taxon>
        <taxon>Pseudomonadales</taxon>
        <taxon>Pseudomonadaceae</taxon>
        <taxon>Pseudomonas</taxon>
    </lineage>
</organism>
<proteinExistence type="predicted"/>
<dbReference type="Proteomes" id="UP000624243">
    <property type="component" value="Unassembled WGS sequence"/>
</dbReference>
<reference evidence="1 2" key="1">
    <citation type="journal article" date="2020" name="Microorganisms">
        <title>Reliable Identification of Environmental Pseudomonas Isolates Using the rpoD Gene.</title>
        <authorList>
            <consortium name="The Broad Institute Genome Sequencing Platform"/>
            <person name="Girard L."/>
            <person name="Lood C."/>
            <person name="Rokni-Zadeh H."/>
            <person name="van Noort V."/>
            <person name="Lavigne R."/>
            <person name="De Mot R."/>
        </authorList>
    </citation>
    <scope>NUCLEOTIDE SEQUENCE [LARGE SCALE GENOMIC DNA]</scope>
    <source>
        <strain evidence="1 2">RW1P2</strain>
    </source>
</reference>
<comment type="caution">
    <text evidence="1">The sequence shown here is derived from an EMBL/GenBank/DDBJ whole genome shotgun (WGS) entry which is preliminary data.</text>
</comment>
<accession>A0ACC5UKJ3</accession>
<evidence type="ECO:0000313" key="2">
    <source>
        <dbReference type="Proteomes" id="UP000624243"/>
    </source>
</evidence>